<dbReference type="PANTHER" id="PTHR12197">
    <property type="entry name" value="HISTONE-LYSINE N-METHYLTRANSFERASE SMYD"/>
    <property type="match status" value="1"/>
</dbReference>
<evidence type="ECO:0000313" key="4">
    <source>
        <dbReference type="EMBL" id="CAE8732068.1"/>
    </source>
</evidence>
<dbReference type="InterPro" id="IPR011009">
    <property type="entry name" value="Kinase-like_dom_sf"/>
</dbReference>
<evidence type="ECO:0008006" key="6">
    <source>
        <dbReference type="Google" id="ProtNLM"/>
    </source>
</evidence>
<dbReference type="PROSITE" id="PS50280">
    <property type="entry name" value="SET"/>
    <property type="match status" value="1"/>
</dbReference>
<evidence type="ECO:0000313" key="5">
    <source>
        <dbReference type="Proteomes" id="UP000626109"/>
    </source>
</evidence>
<feature type="compositionally biased region" description="Low complexity" evidence="1">
    <location>
        <begin position="383"/>
        <end position="402"/>
    </location>
</feature>
<dbReference type="InterPro" id="IPR046341">
    <property type="entry name" value="SET_dom_sf"/>
</dbReference>
<dbReference type="SUPFAM" id="SSF82199">
    <property type="entry name" value="SET domain"/>
    <property type="match status" value="1"/>
</dbReference>
<dbReference type="PROSITE" id="PS50011">
    <property type="entry name" value="PROTEIN_KINASE_DOM"/>
    <property type="match status" value="1"/>
</dbReference>
<dbReference type="PANTHER" id="PTHR12197:SF292">
    <property type="entry name" value="SET DOMAIN-CONTAINING PROTEIN"/>
    <property type="match status" value="1"/>
</dbReference>
<evidence type="ECO:0000259" key="2">
    <source>
        <dbReference type="PROSITE" id="PS50011"/>
    </source>
</evidence>
<dbReference type="GO" id="GO:0004672">
    <property type="term" value="F:protein kinase activity"/>
    <property type="evidence" value="ECO:0007669"/>
    <property type="project" value="InterPro"/>
</dbReference>
<feature type="domain" description="Protein kinase" evidence="2">
    <location>
        <begin position="1"/>
        <end position="246"/>
    </location>
</feature>
<protein>
    <recommendedName>
        <fullName evidence="6">SET domain-containing protein</fullName>
    </recommendedName>
</protein>
<reference evidence="4" key="1">
    <citation type="submission" date="2021-02" db="EMBL/GenBank/DDBJ databases">
        <authorList>
            <person name="Dougan E. K."/>
            <person name="Rhodes N."/>
            <person name="Thang M."/>
            <person name="Chan C."/>
        </authorList>
    </citation>
    <scope>NUCLEOTIDE SEQUENCE</scope>
</reference>
<dbReference type="InterPro" id="IPR001214">
    <property type="entry name" value="SET_dom"/>
</dbReference>
<sequence>MTVVPGQSLDYFVRRPPIEGRTCLKALERGVALAAKCLVDVGPSLQLLQPIAWHRDVNSHNILVDDAPDDADAAYIKAHASFWLIDFGLAVDSQSWVSENGKWRTEYIGGDSRYWPPSSWMMHLLGPEGFEGLPDLCEQYQRRLDIHGLGITALELLCSVALVSLGAEEELGPWEAVLTSWQQYRDEVWHWWAAVYSVFSSGGDLAPVQAQLVQEGLVEQLLELLLQIRSALKNCAAQVPGTDAGLLLDMMANMLDEGHDFDLMEIQRILGPICSQSEAVEARTQAAVPQCSDDVSLQTPERSLSAGQCLSESRRSEQKTAVEAQPATLPPAQCQPAGSLSEFNLSWNGVPLPALDSPSKVPKLESRQVEGEEKVETEELPLSASAASADAAVQPSGSSASTSGGGTMSIDRTSIDQQLAKKHQRIIIEASTCVSMFSDVKPPQTSAAAPSWASDDIVHYIDGVCLKERGGVVRCSSAPGKGRILLAGRDFDPGELILEERPLHQVCESPDSSCFQAIESFRQRNPREFRLDTLWYWLAVSSLTAEQLESGAAPPREGLPPPVPEELQRRLLLLQGGESVDVSAPSNGICLLTQELGLRGQHAPLLERLLGAWTLNCFEHSEVPRGYATYFVPSFMSHACFPTAVWVMGGEGGDSFVLRARQKLSAGDEITISYLSEVDLLEDATFRRQHLSASKKFVCSCARCVPGTPDLSRGFHCPIQQCGGKVFARVGEFRAKKRKRKTEELSVLAAELVGTACQSCLRSLSQIEALALIQEECWLRSLVASWEAQSPRGSFSPDDAKQLEERIGRSFSQHSLANNALGHLGAMQFFRKNWAAASRIAGLRRDFASAAYPGPSSGAHAWATEAYAEQLLQQLAGIDVDLLLRRPQPMSVMQPLFNNQIAQGVVWGLGLSFGTEHEYCTKVSQKEKSLIAALEAVGVEDFTVSESQLTKTSHLESK</sequence>
<dbReference type="Pfam" id="PF00856">
    <property type="entry name" value="SET"/>
    <property type="match status" value="1"/>
</dbReference>
<gene>
    <name evidence="4" type="ORF">PGLA2088_LOCUS46250</name>
</gene>
<proteinExistence type="predicted"/>
<dbReference type="Gene3D" id="1.10.510.10">
    <property type="entry name" value="Transferase(Phosphotransferase) domain 1"/>
    <property type="match status" value="1"/>
</dbReference>
<dbReference type="GO" id="GO:0005524">
    <property type="term" value="F:ATP binding"/>
    <property type="evidence" value="ECO:0007669"/>
    <property type="project" value="InterPro"/>
</dbReference>
<feature type="region of interest" description="Disordered" evidence="1">
    <location>
        <begin position="290"/>
        <end position="336"/>
    </location>
</feature>
<organism evidence="4 5">
    <name type="scientific">Polarella glacialis</name>
    <name type="common">Dinoflagellate</name>
    <dbReference type="NCBI Taxonomy" id="89957"/>
    <lineage>
        <taxon>Eukaryota</taxon>
        <taxon>Sar</taxon>
        <taxon>Alveolata</taxon>
        <taxon>Dinophyceae</taxon>
        <taxon>Suessiales</taxon>
        <taxon>Suessiaceae</taxon>
        <taxon>Polarella</taxon>
    </lineage>
</organism>
<feature type="compositionally biased region" description="Basic and acidic residues" evidence="1">
    <location>
        <begin position="362"/>
        <end position="374"/>
    </location>
</feature>
<name>A0A813LEX5_POLGL</name>
<dbReference type="SUPFAM" id="SSF56112">
    <property type="entry name" value="Protein kinase-like (PK-like)"/>
    <property type="match status" value="1"/>
</dbReference>
<feature type="region of interest" description="Disordered" evidence="1">
    <location>
        <begin position="354"/>
        <end position="410"/>
    </location>
</feature>
<evidence type="ECO:0000256" key="1">
    <source>
        <dbReference type="SAM" id="MobiDB-lite"/>
    </source>
</evidence>
<dbReference type="Proteomes" id="UP000626109">
    <property type="component" value="Unassembled WGS sequence"/>
</dbReference>
<dbReference type="InterPro" id="IPR050869">
    <property type="entry name" value="H3K4_H4K5_MeTrfase"/>
</dbReference>
<dbReference type="AlphaFoldDB" id="A0A813LEX5"/>
<feature type="compositionally biased region" description="Polar residues" evidence="1">
    <location>
        <begin position="293"/>
        <end position="311"/>
    </location>
</feature>
<evidence type="ECO:0000259" key="3">
    <source>
        <dbReference type="PROSITE" id="PS50280"/>
    </source>
</evidence>
<dbReference type="CDD" id="cd20071">
    <property type="entry name" value="SET_SMYD"/>
    <property type="match status" value="1"/>
</dbReference>
<comment type="caution">
    <text evidence="4">The sequence shown here is derived from an EMBL/GenBank/DDBJ whole genome shotgun (WGS) entry which is preliminary data.</text>
</comment>
<dbReference type="Gene3D" id="2.170.270.10">
    <property type="entry name" value="SET domain"/>
    <property type="match status" value="1"/>
</dbReference>
<feature type="domain" description="SET" evidence="3">
    <location>
        <begin position="470"/>
        <end position="675"/>
    </location>
</feature>
<accession>A0A813LEX5</accession>
<dbReference type="InterPro" id="IPR000719">
    <property type="entry name" value="Prot_kinase_dom"/>
</dbReference>
<dbReference type="EMBL" id="CAJNNW010036108">
    <property type="protein sequence ID" value="CAE8732068.1"/>
    <property type="molecule type" value="Genomic_DNA"/>
</dbReference>